<dbReference type="Proteomes" id="UP000053095">
    <property type="component" value="Unassembled WGS sequence"/>
</dbReference>
<sequence length="382" mass="42280">MFWSLVWFAPIANSLAERAIEAPIVRRMFTSSPRDPRYHMLSYLSNKFAQSPTNAAHEPRAALFLNRFTRTLTIMFATDGVEEILGIAPRQLVSKSFYFCIQEQCLHDAVRCLERAKANNSIAYLRFWYRDPLQDDNPAVSMNPAVTNHNHNNNANDTHNANTEFAPSSGPGITATNGTVTASHQPQNAPIEIEAVVSCSSDGLVVVLRRARPSIPSHQTLPSPQTEIVPNGIFASPWATHPIIPPYASQPIPMQTTWPPQNPSTIYPGYSHTSGSNPMIPPGYPGYPTYMNNGPGGPHPQDFFRTIRDVAVFAWGIVGINGSLEKYRRGQPSGDALPPDGIPIWNPQPEESEFAVEDQEKEANIKVEAEQTEVVRRNEGLT</sequence>
<feature type="compositionally biased region" description="Acidic residues" evidence="1">
    <location>
        <begin position="350"/>
        <end position="360"/>
    </location>
</feature>
<evidence type="ECO:0000313" key="3">
    <source>
        <dbReference type="EMBL" id="GAM36990.1"/>
    </source>
</evidence>
<reference evidence="4" key="1">
    <citation type="journal article" date="2015" name="Genome Announc.">
        <title>Draft genome sequence of Talaromyces cellulolyticus strain Y-94, a source of lignocellulosic biomass-degrading enzymes.</title>
        <authorList>
            <person name="Fujii T."/>
            <person name="Koike H."/>
            <person name="Sawayama S."/>
            <person name="Yano S."/>
            <person name="Inoue H."/>
        </authorList>
    </citation>
    <scope>NUCLEOTIDE SEQUENCE [LARGE SCALE GENOMIC DNA]</scope>
    <source>
        <strain evidence="4">Y-94</strain>
    </source>
</reference>
<proteinExistence type="predicted"/>
<evidence type="ECO:0000313" key="4">
    <source>
        <dbReference type="Proteomes" id="UP000053095"/>
    </source>
</evidence>
<gene>
    <name evidence="3" type="ORF">TCE0_022r06521</name>
</gene>
<protein>
    <recommendedName>
        <fullName evidence="5">PAS domain-containing protein</fullName>
    </recommendedName>
</protein>
<organism evidence="3 4">
    <name type="scientific">Talaromyces pinophilus</name>
    <name type="common">Penicillium pinophilum</name>
    <dbReference type="NCBI Taxonomy" id="128442"/>
    <lineage>
        <taxon>Eukaryota</taxon>
        <taxon>Fungi</taxon>
        <taxon>Dikarya</taxon>
        <taxon>Ascomycota</taxon>
        <taxon>Pezizomycotina</taxon>
        <taxon>Eurotiomycetes</taxon>
        <taxon>Eurotiomycetidae</taxon>
        <taxon>Eurotiales</taxon>
        <taxon>Trichocomaceae</taxon>
        <taxon>Talaromyces</taxon>
        <taxon>Talaromyces sect. Talaromyces</taxon>
    </lineage>
</organism>
<feature type="region of interest" description="Disordered" evidence="1">
    <location>
        <begin position="328"/>
        <end position="361"/>
    </location>
</feature>
<dbReference type="AlphaFoldDB" id="A0A6V8H7B5"/>
<evidence type="ECO:0008006" key="5">
    <source>
        <dbReference type="Google" id="ProtNLM"/>
    </source>
</evidence>
<name>A0A6V8H7B5_TALPI</name>
<feature type="signal peptide" evidence="2">
    <location>
        <begin position="1"/>
        <end position="16"/>
    </location>
</feature>
<keyword evidence="4" id="KW-1185">Reference proteome</keyword>
<accession>A0A6V8H7B5</accession>
<keyword evidence="2" id="KW-0732">Signal</keyword>
<evidence type="ECO:0000256" key="1">
    <source>
        <dbReference type="SAM" id="MobiDB-lite"/>
    </source>
</evidence>
<comment type="caution">
    <text evidence="3">The sequence shown here is derived from an EMBL/GenBank/DDBJ whole genome shotgun (WGS) entry which is preliminary data.</text>
</comment>
<evidence type="ECO:0000256" key="2">
    <source>
        <dbReference type="SAM" id="SignalP"/>
    </source>
</evidence>
<dbReference type="EMBL" id="DF933818">
    <property type="protein sequence ID" value="GAM36990.1"/>
    <property type="molecule type" value="Genomic_DNA"/>
</dbReference>
<feature type="chain" id="PRO_5028240621" description="PAS domain-containing protein" evidence="2">
    <location>
        <begin position="17"/>
        <end position="382"/>
    </location>
</feature>